<dbReference type="AlphaFoldDB" id="N1V2V2"/>
<dbReference type="InterPro" id="IPR036890">
    <property type="entry name" value="HATPase_C_sf"/>
</dbReference>
<dbReference type="Gene3D" id="3.30.565.10">
    <property type="entry name" value="Histidine kinase-like ATPase, C-terminal domain"/>
    <property type="match status" value="1"/>
</dbReference>
<keyword evidence="1" id="KW-0418">Kinase</keyword>
<dbReference type="RefSeq" id="WP_005268915.1">
    <property type="nucleotide sequence ID" value="NZ_ANPE02000122.1"/>
</dbReference>
<dbReference type="Proteomes" id="UP000010729">
    <property type="component" value="Unassembled WGS sequence"/>
</dbReference>
<reference evidence="1 2" key="1">
    <citation type="journal article" date="2013" name="Genome Announc.">
        <title>Draft Genome Sequence of Arthrobacter crystallopoietes Strain BAB-32, Revealing Genes for Bioremediation.</title>
        <authorList>
            <person name="Joshi M.N."/>
            <person name="Pandit A.S."/>
            <person name="Sharma A."/>
            <person name="Pandya R.V."/>
            <person name="Desai S.M."/>
            <person name="Saxena A.K."/>
            <person name="Bagatharia S.B."/>
        </authorList>
    </citation>
    <scope>NUCLEOTIDE SEQUENCE [LARGE SCALE GENOMIC DNA]</scope>
    <source>
        <strain evidence="1 2">BAB-32</strain>
    </source>
</reference>
<organism evidence="1 2">
    <name type="scientific">Arthrobacter crystallopoietes BAB-32</name>
    <dbReference type="NCBI Taxonomy" id="1246476"/>
    <lineage>
        <taxon>Bacteria</taxon>
        <taxon>Bacillati</taxon>
        <taxon>Actinomycetota</taxon>
        <taxon>Actinomycetes</taxon>
        <taxon>Micrococcales</taxon>
        <taxon>Micrococcaceae</taxon>
        <taxon>Crystallibacter</taxon>
    </lineage>
</organism>
<sequence length="147" mass="15023">MNRSPALDTTSLPAVSTCGLPAPDFHALGLAGSIDRLTSPLRGRGTAIEWQTPHHGVEIDASAAAMLYHAAADILAAVPMAAANVTIRLAAVYHGIRLTVVDNGAACGQRSALAEHIRMTVEPAGGALVLESGDAGLTRVAVTLPLD</sequence>
<accession>N1V2V2</accession>
<evidence type="ECO:0000313" key="1">
    <source>
        <dbReference type="EMBL" id="EMY34304.1"/>
    </source>
</evidence>
<name>N1V2V2_9MICC</name>
<keyword evidence="1" id="KW-0808">Transferase</keyword>
<comment type="caution">
    <text evidence="1">The sequence shown here is derived from an EMBL/GenBank/DDBJ whole genome shotgun (WGS) entry which is preliminary data.</text>
</comment>
<gene>
    <name evidence="1" type="ORF">D477_010391</name>
</gene>
<dbReference type="EMBL" id="ANPE02000122">
    <property type="protein sequence ID" value="EMY34304.1"/>
    <property type="molecule type" value="Genomic_DNA"/>
</dbReference>
<evidence type="ECO:0000313" key="2">
    <source>
        <dbReference type="Proteomes" id="UP000010729"/>
    </source>
</evidence>
<proteinExistence type="predicted"/>
<keyword evidence="2" id="KW-1185">Reference proteome</keyword>
<dbReference type="GO" id="GO:0016301">
    <property type="term" value="F:kinase activity"/>
    <property type="evidence" value="ECO:0007669"/>
    <property type="project" value="UniProtKB-KW"/>
</dbReference>
<protein>
    <submittedName>
        <fullName evidence="1">Histidine kinase</fullName>
    </submittedName>
</protein>